<dbReference type="Pfam" id="PF08268">
    <property type="entry name" value="FBA_3"/>
    <property type="match status" value="1"/>
</dbReference>
<organism evidence="2 3">
    <name type="scientific">Capsella rubella</name>
    <dbReference type="NCBI Taxonomy" id="81985"/>
    <lineage>
        <taxon>Eukaryota</taxon>
        <taxon>Viridiplantae</taxon>
        <taxon>Streptophyta</taxon>
        <taxon>Embryophyta</taxon>
        <taxon>Tracheophyta</taxon>
        <taxon>Spermatophyta</taxon>
        <taxon>Magnoliopsida</taxon>
        <taxon>eudicotyledons</taxon>
        <taxon>Gunneridae</taxon>
        <taxon>Pentapetalae</taxon>
        <taxon>rosids</taxon>
        <taxon>malvids</taxon>
        <taxon>Brassicales</taxon>
        <taxon>Brassicaceae</taxon>
        <taxon>Camelineae</taxon>
        <taxon>Capsella</taxon>
    </lineage>
</organism>
<protein>
    <recommendedName>
        <fullName evidence="1">F-box associated beta-propeller type 3 domain-containing protein</fullName>
    </recommendedName>
</protein>
<name>R0G9T2_9BRAS</name>
<dbReference type="Proteomes" id="UP000029121">
    <property type="component" value="Unassembled WGS sequence"/>
</dbReference>
<evidence type="ECO:0000313" key="2">
    <source>
        <dbReference type="EMBL" id="EOA32316.1"/>
    </source>
</evidence>
<feature type="domain" description="F-box associated beta-propeller type 3" evidence="1">
    <location>
        <begin position="46"/>
        <end position="139"/>
    </location>
</feature>
<dbReference type="AlphaFoldDB" id="R0G9T2"/>
<proteinExistence type="predicted"/>
<keyword evidence="3" id="KW-1185">Reference proteome</keyword>
<dbReference type="InterPro" id="IPR013187">
    <property type="entry name" value="F-box-assoc_dom_typ3"/>
</dbReference>
<evidence type="ECO:0000313" key="3">
    <source>
        <dbReference type="Proteomes" id="UP000029121"/>
    </source>
</evidence>
<evidence type="ECO:0000259" key="1">
    <source>
        <dbReference type="Pfam" id="PF08268"/>
    </source>
</evidence>
<sequence length="146" mass="17062">MCKTMKENDTFHAWVSSNLYAIFITTLVTNNDDDFDKDSENVPINGTKVFDLWVLDESTHEWERISIEILHWEETVGDKQFYFKGTIGETELVFAQNSYGADRNDDFVLYYGTGSTTFRKFMIPGVVRKNQTVRTYLDHIDSLYLM</sequence>
<reference evidence="3" key="1">
    <citation type="journal article" date="2013" name="Nat. Genet.">
        <title>The Capsella rubella genome and the genomic consequences of rapid mating system evolution.</title>
        <authorList>
            <person name="Slotte T."/>
            <person name="Hazzouri K.M."/>
            <person name="Agren J.A."/>
            <person name="Koenig D."/>
            <person name="Maumus F."/>
            <person name="Guo Y.L."/>
            <person name="Steige K."/>
            <person name="Platts A.E."/>
            <person name="Escobar J.S."/>
            <person name="Newman L.K."/>
            <person name="Wang W."/>
            <person name="Mandakova T."/>
            <person name="Vello E."/>
            <person name="Smith L.M."/>
            <person name="Henz S.R."/>
            <person name="Steffen J."/>
            <person name="Takuno S."/>
            <person name="Brandvain Y."/>
            <person name="Coop G."/>
            <person name="Andolfatto P."/>
            <person name="Hu T.T."/>
            <person name="Blanchette M."/>
            <person name="Clark R.M."/>
            <person name="Quesneville H."/>
            <person name="Nordborg M."/>
            <person name="Gaut B.S."/>
            <person name="Lysak M.A."/>
            <person name="Jenkins J."/>
            <person name="Grimwood J."/>
            <person name="Chapman J."/>
            <person name="Prochnik S."/>
            <person name="Shu S."/>
            <person name="Rokhsar D."/>
            <person name="Schmutz J."/>
            <person name="Weigel D."/>
            <person name="Wright S.I."/>
        </authorList>
    </citation>
    <scope>NUCLEOTIDE SEQUENCE [LARGE SCALE GENOMIC DNA]</scope>
    <source>
        <strain evidence="3">cv. Monte Gargano</strain>
    </source>
</reference>
<accession>R0G9T2</accession>
<gene>
    <name evidence="2" type="ORF">CARUB_v10015578mg</name>
</gene>
<dbReference type="EMBL" id="KB870807">
    <property type="protein sequence ID" value="EOA32316.1"/>
    <property type="molecule type" value="Genomic_DNA"/>
</dbReference>